<name>A0ABV7L7C1_9PROT</name>
<evidence type="ECO:0000313" key="9">
    <source>
        <dbReference type="Proteomes" id="UP001595528"/>
    </source>
</evidence>
<evidence type="ECO:0000256" key="5">
    <source>
        <dbReference type="PROSITE-ProRule" id="PRU00169"/>
    </source>
</evidence>
<keyword evidence="3" id="KW-0238">DNA-binding</keyword>
<dbReference type="PRINTS" id="PR00038">
    <property type="entry name" value="HTHLUXR"/>
</dbReference>
<comment type="caution">
    <text evidence="8">The sequence shown here is derived from an EMBL/GenBank/DDBJ whole genome shotgun (WGS) entry which is preliminary data.</text>
</comment>
<dbReference type="CDD" id="cd17535">
    <property type="entry name" value="REC_NarL-like"/>
    <property type="match status" value="1"/>
</dbReference>
<dbReference type="EMBL" id="JBHRTR010000048">
    <property type="protein sequence ID" value="MFC3230547.1"/>
    <property type="molecule type" value="Genomic_DNA"/>
</dbReference>
<dbReference type="RefSeq" id="WP_379906232.1">
    <property type="nucleotide sequence ID" value="NZ_JBHRTR010000048.1"/>
</dbReference>
<gene>
    <name evidence="8" type="ORF">ACFOGJ_25085</name>
</gene>
<dbReference type="Proteomes" id="UP001595528">
    <property type="component" value="Unassembled WGS sequence"/>
</dbReference>
<reference evidence="9" key="1">
    <citation type="journal article" date="2019" name="Int. J. Syst. Evol. Microbiol.">
        <title>The Global Catalogue of Microorganisms (GCM) 10K type strain sequencing project: providing services to taxonomists for standard genome sequencing and annotation.</title>
        <authorList>
            <consortium name="The Broad Institute Genomics Platform"/>
            <consortium name="The Broad Institute Genome Sequencing Center for Infectious Disease"/>
            <person name="Wu L."/>
            <person name="Ma J."/>
        </authorList>
    </citation>
    <scope>NUCLEOTIDE SEQUENCE [LARGE SCALE GENOMIC DNA]</scope>
    <source>
        <strain evidence="9">KCTC 42964</strain>
    </source>
</reference>
<protein>
    <submittedName>
        <fullName evidence="8">Response regulator</fullName>
    </submittedName>
</protein>
<dbReference type="InterPro" id="IPR016032">
    <property type="entry name" value="Sig_transdc_resp-reg_C-effctor"/>
</dbReference>
<feature type="domain" description="HTH luxR-type" evidence="6">
    <location>
        <begin position="142"/>
        <end position="207"/>
    </location>
</feature>
<dbReference type="Gene3D" id="3.40.50.2300">
    <property type="match status" value="1"/>
</dbReference>
<dbReference type="InterPro" id="IPR058245">
    <property type="entry name" value="NreC/VraR/RcsB-like_REC"/>
</dbReference>
<dbReference type="SUPFAM" id="SSF46894">
    <property type="entry name" value="C-terminal effector domain of the bipartite response regulators"/>
    <property type="match status" value="1"/>
</dbReference>
<evidence type="ECO:0000256" key="3">
    <source>
        <dbReference type="ARBA" id="ARBA00023125"/>
    </source>
</evidence>
<dbReference type="SMART" id="SM00448">
    <property type="entry name" value="REC"/>
    <property type="match status" value="1"/>
</dbReference>
<dbReference type="PROSITE" id="PS50110">
    <property type="entry name" value="RESPONSE_REGULATORY"/>
    <property type="match status" value="1"/>
</dbReference>
<dbReference type="CDD" id="cd06170">
    <property type="entry name" value="LuxR_C_like"/>
    <property type="match status" value="1"/>
</dbReference>
<evidence type="ECO:0000313" key="8">
    <source>
        <dbReference type="EMBL" id="MFC3230547.1"/>
    </source>
</evidence>
<keyword evidence="9" id="KW-1185">Reference proteome</keyword>
<dbReference type="Pfam" id="PF00196">
    <property type="entry name" value="GerE"/>
    <property type="match status" value="1"/>
</dbReference>
<keyword evidence="2" id="KW-0805">Transcription regulation</keyword>
<evidence type="ECO:0000256" key="2">
    <source>
        <dbReference type="ARBA" id="ARBA00023015"/>
    </source>
</evidence>
<dbReference type="InterPro" id="IPR039420">
    <property type="entry name" value="WalR-like"/>
</dbReference>
<sequence length="210" mass="22774">MIRVLIADDHSLIREGLAKVLARQSDIRLVAEASNGTEAARKAGSDDVDVAILDFNMPGRSGLDALSHIRALRPKLPVIILSMMPERDLALRAFRGGADGFVSKDSAAEEIVEAVRTVASGAKYVSAAVAELLAVGIAAPESQQPHEALSNREFQIMRMIASGHGTRQIADELSLSVNTIATYRRRVLEKLGLKNDADIIRHAIQYRLID</sequence>
<dbReference type="PROSITE" id="PS00622">
    <property type="entry name" value="HTH_LUXR_1"/>
    <property type="match status" value="1"/>
</dbReference>
<feature type="domain" description="Response regulatory" evidence="7">
    <location>
        <begin position="3"/>
        <end position="119"/>
    </location>
</feature>
<dbReference type="InterPro" id="IPR011006">
    <property type="entry name" value="CheY-like_superfamily"/>
</dbReference>
<evidence type="ECO:0000259" key="6">
    <source>
        <dbReference type="PROSITE" id="PS50043"/>
    </source>
</evidence>
<dbReference type="SMART" id="SM00421">
    <property type="entry name" value="HTH_LUXR"/>
    <property type="match status" value="1"/>
</dbReference>
<feature type="modified residue" description="4-aspartylphosphate" evidence="5">
    <location>
        <position position="54"/>
    </location>
</feature>
<dbReference type="PROSITE" id="PS50043">
    <property type="entry name" value="HTH_LUXR_2"/>
    <property type="match status" value="1"/>
</dbReference>
<organism evidence="8 9">
    <name type="scientific">Marinibaculum pumilum</name>
    <dbReference type="NCBI Taxonomy" id="1766165"/>
    <lineage>
        <taxon>Bacteria</taxon>
        <taxon>Pseudomonadati</taxon>
        <taxon>Pseudomonadota</taxon>
        <taxon>Alphaproteobacteria</taxon>
        <taxon>Rhodospirillales</taxon>
        <taxon>Rhodospirillaceae</taxon>
        <taxon>Marinibaculum</taxon>
    </lineage>
</organism>
<evidence type="ECO:0000256" key="1">
    <source>
        <dbReference type="ARBA" id="ARBA00022553"/>
    </source>
</evidence>
<dbReference type="InterPro" id="IPR001789">
    <property type="entry name" value="Sig_transdc_resp-reg_receiver"/>
</dbReference>
<dbReference type="Pfam" id="PF00072">
    <property type="entry name" value="Response_reg"/>
    <property type="match status" value="1"/>
</dbReference>
<proteinExistence type="predicted"/>
<keyword evidence="4" id="KW-0804">Transcription</keyword>
<keyword evidence="1 5" id="KW-0597">Phosphoprotein</keyword>
<evidence type="ECO:0000259" key="7">
    <source>
        <dbReference type="PROSITE" id="PS50110"/>
    </source>
</evidence>
<dbReference type="InterPro" id="IPR000792">
    <property type="entry name" value="Tscrpt_reg_LuxR_C"/>
</dbReference>
<dbReference type="PANTHER" id="PTHR43214">
    <property type="entry name" value="TWO-COMPONENT RESPONSE REGULATOR"/>
    <property type="match status" value="1"/>
</dbReference>
<dbReference type="PANTHER" id="PTHR43214:SF41">
    <property type="entry name" value="NITRATE_NITRITE RESPONSE REGULATOR PROTEIN NARP"/>
    <property type="match status" value="1"/>
</dbReference>
<dbReference type="SUPFAM" id="SSF52172">
    <property type="entry name" value="CheY-like"/>
    <property type="match status" value="1"/>
</dbReference>
<accession>A0ABV7L7C1</accession>
<evidence type="ECO:0000256" key="4">
    <source>
        <dbReference type="ARBA" id="ARBA00023163"/>
    </source>
</evidence>